<evidence type="ECO:0000313" key="3">
    <source>
        <dbReference type="EMBL" id="SNS80171.1"/>
    </source>
</evidence>
<evidence type="ECO:0000256" key="2">
    <source>
        <dbReference type="SAM" id="Phobius"/>
    </source>
</evidence>
<dbReference type="EMBL" id="FZNP01000031">
    <property type="protein sequence ID" value="SNS80171.1"/>
    <property type="molecule type" value="Genomic_DNA"/>
</dbReference>
<dbReference type="RefSeq" id="WP_143227475.1">
    <property type="nucleotide sequence ID" value="NZ_FZNP01000031.1"/>
</dbReference>
<sequence>MNSDNPPARRGRSAGDPEPGRPQGWLEAITAMATVFGILLQQGYPALYALLVVLALVVGATIVVRQLQRGPDDSDDGPGAPRWAQ</sequence>
<accession>A0A239HGA9</accession>
<reference evidence="4" key="1">
    <citation type="submission" date="2017-06" db="EMBL/GenBank/DDBJ databases">
        <authorList>
            <person name="Varghese N."/>
            <person name="Submissions S."/>
        </authorList>
    </citation>
    <scope>NUCLEOTIDE SEQUENCE [LARGE SCALE GENOMIC DNA]</scope>
    <source>
        <strain evidence="4">DSM 44485</strain>
    </source>
</reference>
<keyword evidence="2" id="KW-0472">Membrane</keyword>
<gene>
    <name evidence="3" type="ORF">SAMN06265355_1315</name>
</gene>
<keyword evidence="2" id="KW-1133">Transmembrane helix</keyword>
<dbReference type="AlphaFoldDB" id="A0A239HGA9"/>
<keyword evidence="4" id="KW-1185">Reference proteome</keyword>
<keyword evidence="2" id="KW-0812">Transmembrane</keyword>
<feature type="transmembrane region" description="Helical" evidence="2">
    <location>
        <begin position="46"/>
        <end position="64"/>
    </location>
</feature>
<organism evidence="3 4">
    <name type="scientific">Actinomadura mexicana</name>
    <dbReference type="NCBI Taxonomy" id="134959"/>
    <lineage>
        <taxon>Bacteria</taxon>
        <taxon>Bacillati</taxon>
        <taxon>Actinomycetota</taxon>
        <taxon>Actinomycetes</taxon>
        <taxon>Streptosporangiales</taxon>
        <taxon>Thermomonosporaceae</taxon>
        <taxon>Actinomadura</taxon>
    </lineage>
</organism>
<protein>
    <submittedName>
        <fullName evidence="3">Uncharacterized protein</fullName>
    </submittedName>
</protein>
<evidence type="ECO:0000313" key="4">
    <source>
        <dbReference type="Proteomes" id="UP000198420"/>
    </source>
</evidence>
<evidence type="ECO:0000256" key="1">
    <source>
        <dbReference type="SAM" id="MobiDB-lite"/>
    </source>
</evidence>
<dbReference type="Proteomes" id="UP000198420">
    <property type="component" value="Unassembled WGS sequence"/>
</dbReference>
<name>A0A239HGA9_9ACTN</name>
<feature type="region of interest" description="Disordered" evidence="1">
    <location>
        <begin position="1"/>
        <end position="23"/>
    </location>
</feature>
<proteinExistence type="predicted"/>